<evidence type="ECO:0000313" key="3">
    <source>
        <dbReference type="EMBL" id="RFN53388.1"/>
    </source>
</evidence>
<evidence type="ECO:0000313" key="4">
    <source>
        <dbReference type="Proteomes" id="UP000265631"/>
    </source>
</evidence>
<reference evidence="3 4" key="1">
    <citation type="journal article" date="2018" name="PLoS Pathog.">
        <title>Evolution of structural diversity of trichothecenes, a family of toxins produced by plant pathogenic and entomopathogenic fungi.</title>
        <authorList>
            <person name="Proctor R.H."/>
            <person name="McCormick S.P."/>
            <person name="Kim H.S."/>
            <person name="Cardoza R.E."/>
            <person name="Stanley A.M."/>
            <person name="Lindo L."/>
            <person name="Kelly A."/>
            <person name="Brown D.W."/>
            <person name="Lee T."/>
            <person name="Vaughan M.M."/>
            <person name="Alexander N.J."/>
            <person name="Busman M."/>
            <person name="Gutierrez S."/>
        </authorList>
    </citation>
    <scope>NUCLEOTIDE SEQUENCE [LARGE SCALE GENOMIC DNA]</scope>
    <source>
        <strain evidence="3 4">NRRL 13405</strain>
    </source>
</reference>
<feature type="region of interest" description="Disordered" evidence="1">
    <location>
        <begin position="115"/>
        <end position="174"/>
    </location>
</feature>
<evidence type="ECO:0000256" key="1">
    <source>
        <dbReference type="SAM" id="MobiDB-lite"/>
    </source>
</evidence>
<accession>A0A395MZP3</accession>
<feature type="compositionally biased region" description="Low complexity" evidence="1">
    <location>
        <begin position="125"/>
        <end position="157"/>
    </location>
</feature>
<feature type="compositionally biased region" description="Polar residues" evidence="1">
    <location>
        <begin position="115"/>
        <end position="124"/>
    </location>
</feature>
<feature type="compositionally biased region" description="Polar residues" evidence="1">
    <location>
        <begin position="158"/>
        <end position="174"/>
    </location>
</feature>
<organism evidence="3 4">
    <name type="scientific">Fusarium flagelliforme</name>
    <dbReference type="NCBI Taxonomy" id="2675880"/>
    <lineage>
        <taxon>Eukaryota</taxon>
        <taxon>Fungi</taxon>
        <taxon>Dikarya</taxon>
        <taxon>Ascomycota</taxon>
        <taxon>Pezizomycotina</taxon>
        <taxon>Sordariomycetes</taxon>
        <taxon>Hypocreomycetidae</taxon>
        <taxon>Hypocreales</taxon>
        <taxon>Nectriaceae</taxon>
        <taxon>Fusarium</taxon>
        <taxon>Fusarium incarnatum-equiseti species complex</taxon>
    </lineage>
</organism>
<dbReference type="AlphaFoldDB" id="A0A395MZP3"/>
<comment type="caution">
    <text evidence="3">The sequence shown here is derived from an EMBL/GenBank/DDBJ whole genome shotgun (WGS) entry which is preliminary data.</text>
</comment>
<evidence type="ECO:0000256" key="2">
    <source>
        <dbReference type="SAM" id="SignalP"/>
    </source>
</evidence>
<dbReference type="Proteomes" id="UP000265631">
    <property type="component" value="Unassembled WGS sequence"/>
</dbReference>
<keyword evidence="4" id="KW-1185">Reference proteome</keyword>
<name>A0A395MZP3_9HYPO</name>
<feature type="signal peptide" evidence="2">
    <location>
        <begin position="1"/>
        <end position="20"/>
    </location>
</feature>
<evidence type="ECO:0008006" key="5">
    <source>
        <dbReference type="Google" id="ProtNLM"/>
    </source>
</evidence>
<dbReference type="EMBL" id="PXXK01000042">
    <property type="protein sequence ID" value="RFN53388.1"/>
    <property type="molecule type" value="Genomic_DNA"/>
</dbReference>
<sequence>MTRLLNVLVLLGLTGSFVAGQRYDQEKQHADADCNNGCFFKYFTNKCNEDNKACVCTLDDMREKFLCCIAKSCAANVLPEQIERSGNDCVAWNLPFTFDAEAACGIKLPKSSETSSEAIPTTTVATAEKTSDAATTTKAETDTKTAAAAETKTDASTVETSAASQTSGTAEPSTVENGAMKAAVGGAIALPVLLGLL</sequence>
<gene>
    <name evidence="3" type="ORF">FIE12Z_2213</name>
</gene>
<feature type="chain" id="PRO_5017356941" description="Extracellular membrane protein CFEM domain-containing protein" evidence="2">
    <location>
        <begin position="21"/>
        <end position="197"/>
    </location>
</feature>
<protein>
    <recommendedName>
        <fullName evidence="5">Extracellular membrane protein CFEM domain-containing protein</fullName>
    </recommendedName>
</protein>
<proteinExistence type="predicted"/>
<keyword evidence="2" id="KW-0732">Signal</keyword>